<protein>
    <submittedName>
        <fullName evidence="2">Uncharacterized protein</fullName>
    </submittedName>
</protein>
<keyword evidence="3" id="KW-1185">Reference proteome</keyword>
<dbReference type="Proteomes" id="UP000499080">
    <property type="component" value="Unassembled WGS sequence"/>
</dbReference>
<gene>
    <name evidence="2" type="ORF">AVEN_148422_1</name>
</gene>
<evidence type="ECO:0000256" key="1">
    <source>
        <dbReference type="SAM" id="MobiDB-lite"/>
    </source>
</evidence>
<dbReference type="EMBL" id="BGPR01010095">
    <property type="protein sequence ID" value="GBN44199.1"/>
    <property type="molecule type" value="Genomic_DNA"/>
</dbReference>
<dbReference type="AlphaFoldDB" id="A0A4Y2NZJ6"/>
<dbReference type="OrthoDB" id="6434872at2759"/>
<evidence type="ECO:0000313" key="2">
    <source>
        <dbReference type="EMBL" id="GBN44199.1"/>
    </source>
</evidence>
<evidence type="ECO:0000313" key="3">
    <source>
        <dbReference type="Proteomes" id="UP000499080"/>
    </source>
</evidence>
<feature type="region of interest" description="Disordered" evidence="1">
    <location>
        <begin position="91"/>
        <end position="116"/>
    </location>
</feature>
<name>A0A4Y2NZJ6_ARAVE</name>
<accession>A0A4Y2NZJ6</accession>
<comment type="caution">
    <text evidence="2">The sequence shown here is derived from an EMBL/GenBank/DDBJ whole genome shotgun (WGS) entry which is preliminary data.</text>
</comment>
<organism evidence="2 3">
    <name type="scientific">Araneus ventricosus</name>
    <name type="common">Orbweaver spider</name>
    <name type="synonym">Epeira ventricosa</name>
    <dbReference type="NCBI Taxonomy" id="182803"/>
    <lineage>
        <taxon>Eukaryota</taxon>
        <taxon>Metazoa</taxon>
        <taxon>Ecdysozoa</taxon>
        <taxon>Arthropoda</taxon>
        <taxon>Chelicerata</taxon>
        <taxon>Arachnida</taxon>
        <taxon>Araneae</taxon>
        <taxon>Araneomorphae</taxon>
        <taxon>Entelegynae</taxon>
        <taxon>Araneoidea</taxon>
        <taxon>Araneidae</taxon>
        <taxon>Araneus</taxon>
    </lineage>
</organism>
<sequence>MTEVQVKRKICYDKKAVRRKFQVGDQVLFLATSRPNKMAVEWNGPGIIESQLSDNNYIVKMANKNDKIQISNVNLLKPYHQRAEKINLLISEREETPENESDELGIPYPTSDPNVYDFEENIRDSALEERLTL</sequence>
<reference evidence="2 3" key="1">
    <citation type="journal article" date="2019" name="Sci. Rep.">
        <title>Orb-weaving spider Araneus ventricosus genome elucidates the spidroin gene catalogue.</title>
        <authorList>
            <person name="Kono N."/>
            <person name="Nakamura H."/>
            <person name="Ohtoshi R."/>
            <person name="Moran D.A.P."/>
            <person name="Shinohara A."/>
            <person name="Yoshida Y."/>
            <person name="Fujiwara M."/>
            <person name="Mori M."/>
            <person name="Tomita M."/>
            <person name="Arakawa K."/>
        </authorList>
    </citation>
    <scope>NUCLEOTIDE SEQUENCE [LARGE SCALE GENOMIC DNA]</scope>
</reference>
<proteinExistence type="predicted"/>